<dbReference type="OrthoDB" id="427795at2759"/>
<sequence length="53" mass="5961">MLLQYLYLLQVIKGSISGILSQIGLEQSPDDEDGPPELMFIHVGHTARPTDWH</sequence>
<organism evidence="1 2">
    <name type="scientific">Suillus luteus UH-Slu-Lm8-n1</name>
    <dbReference type="NCBI Taxonomy" id="930992"/>
    <lineage>
        <taxon>Eukaryota</taxon>
        <taxon>Fungi</taxon>
        <taxon>Dikarya</taxon>
        <taxon>Basidiomycota</taxon>
        <taxon>Agaricomycotina</taxon>
        <taxon>Agaricomycetes</taxon>
        <taxon>Agaricomycetidae</taxon>
        <taxon>Boletales</taxon>
        <taxon>Suillineae</taxon>
        <taxon>Suillaceae</taxon>
        <taxon>Suillus</taxon>
    </lineage>
</organism>
<keyword evidence="2" id="KW-1185">Reference proteome</keyword>
<dbReference type="HOGENOM" id="CLU_3070235_0_0_1"/>
<reference evidence="2" key="2">
    <citation type="submission" date="2015-01" db="EMBL/GenBank/DDBJ databases">
        <title>Evolutionary Origins and Diversification of the Mycorrhizal Mutualists.</title>
        <authorList>
            <consortium name="DOE Joint Genome Institute"/>
            <consortium name="Mycorrhizal Genomics Consortium"/>
            <person name="Kohler A."/>
            <person name="Kuo A."/>
            <person name="Nagy L.G."/>
            <person name="Floudas D."/>
            <person name="Copeland A."/>
            <person name="Barry K.W."/>
            <person name="Cichocki N."/>
            <person name="Veneault-Fourrey C."/>
            <person name="LaButti K."/>
            <person name="Lindquist E.A."/>
            <person name="Lipzen A."/>
            <person name="Lundell T."/>
            <person name="Morin E."/>
            <person name="Murat C."/>
            <person name="Riley R."/>
            <person name="Ohm R."/>
            <person name="Sun H."/>
            <person name="Tunlid A."/>
            <person name="Henrissat B."/>
            <person name="Grigoriev I.V."/>
            <person name="Hibbett D.S."/>
            <person name="Martin F."/>
        </authorList>
    </citation>
    <scope>NUCLEOTIDE SEQUENCE [LARGE SCALE GENOMIC DNA]</scope>
    <source>
        <strain evidence="2">UH-Slu-Lm8-n1</strain>
    </source>
</reference>
<reference evidence="1 2" key="1">
    <citation type="submission" date="2014-04" db="EMBL/GenBank/DDBJ databases">
        <authorList>
            <consortium name="DOE Joint Genome Institute"/>
            <person name="Kuo A."/>
            <person name="Ruytinx J."/>
            <person name="Rineau F."/>
            <person name="Colpaert J."/>
            <person name="Kohler A."/>
            <person name="Nagy L.G."/>
            <person name="Floudas D."/>
            <person name="Copeland A."/>
            <person name="Barry K.W."/>
            <person name="Cichocki N."/>
            <person name="Veneault-Fourrey C."/>
            <person name="LaButti K."/>
            <person name="Lindquist E.A."/>
            <person name="Lipzen A."/>
            <person name="Lundell T."/>
            <person name="Morin E."/>
            <person name="Murat C."/>
            <person name="Sun H."/>
            <person name="Tunlid A."/>
            <person name="Henrissat B."/>
            <person name="Grigoriev I.V."/>
            <person name="Hibbett D.S."/>
            <person name="Martin F."/>
            <person name="Nordberg H.P."/>
            <person name="Cantor M.N."/>
            <person name="Hua S.X."/>
        </authorList>
    </citation>
    <scope>NUCLEOTIDE SEQUENCE [LARGE SCALE GENOMIC DNA]</scope>
    <source>
        <strain evidence="1 2">UH-Slu-Lm8-n1</strain>
    </source>
</reference>
<dbReference type="AlphaFoldDB" id="A0A0C9ZQX2"/>
<dbReference type="InParanoid" id="A0A0C9ZQX2"/>
<name>A0A0C9ZQX2_9AGAM</name>
<evidence type="ECO:0000313" key="1">
    <source>
        <dbReference type="EMBL" id="KIK31731.1"/>
    </source>
</evidence>
<dbReference type="STRING" id="930992.A0A0C9ZQX2"/>
<protein>
    <submittedName>
        <fullName evidence="1">Uncharacterized protein</fullName>
    </submittedName>
</protein>
<dbReference type="Proteomes" id="UP000054485">
    <property type="component" value="Unassembled WGS sequence"/>
</dbReference>
<accession>A0A0C9ZQX2</accession>
<dbReference type="EMBL" id="KN836702">
    <property type="protein sequence ID" value="KIK31731.1"/>
    <property type="molecule type" value="Genomic_DNA"/>
</dbReference>
<proteinExistence type="predicted"/>
<evidence type="ECO:0000313" key="2">
    <source>
        <dbReference type="Proteomes" id="UP000054485"/>
    </source>
</evidence>
<gene>
    <name evidence="1" type="ORF">CY34DRAFT_19626</name>
</gene>